<feature type="compositionally biased region" description="Low complexity" evidence="1">
    <location>
        <begin position="270"/>
        <end position="282"/>
    </location>
</feature>
<proteinExistence type="predicted"/>
<gene>
    <name evidence="3" type="ORF">SIDU_09510</name>
</gene>
<dbReference type="EMBL" id="CP013070">
    <property type="protein sequence ID" value="APL94727.1"/>
    <property type="molecule type" value="Genomic_DNA"/>
</dbReference>
<dbReference type="Proteomes" id="UP000004550">
    <property type="component" value="Chromosome"/>
</dbReference>
<dbReference type="InterPro" id="IPR019613">
    <property type="entry name" value="DUF4198"/>
</dbReference>
<feature type="chain" id="PRO_5009860160" evidence="2">
    <location>
        <begin position="26"/>
        <end position="304"/>
    </location>
</feature>
<evidence type="ECO:0000256" key="1">
    <source>
        <dbReference type="SAM" id="MobiDB-lite"/>
    </source>
</evidence>
<keyword evidence="2" id="KW-0732">Signal</keyword>
<organism evidence="3 4">
    <name type="scientific">Sphingobium indicum (strain DSM 16412 / CCM 7286 / MTCC 6364 / B90A)</name>
    <dbReference type="NCBI Taxonomy" id="861109"/>
    <lineage>
        <taxon>Bacteria</taxon>
        <taxon>Pseudomonadati</taxon>
        <taxon>Pseudomonadota</taxon>
        <taxon>Alphaproteobacteria</taxon>
        <taxon>Sphingomonadales</taxon>
        <taxon>Sphingomonadaceae</taxon>
        <taxon>Sphingobium</taxon>
    </lineage>
</organism>
<dbReference type="Pfam" id="PF10670">
    <property type="entry name" value="DUF4198"/>
    <property type="match status" value="1"/>
</dbReference>
<protein>
    <submittedName>
        <fullName evidence="3">ABC transporter permease</fullName>
    </submittedName>
</protein>
<feature type="region of interest" description="Disordered" evidence="1">
    <location>
        <begin position="247"/>
        <end position="293"/>
    </location>
</feature>
<name>A0A1L5BPN6_SPHIB</name>
<sequence>MMKFRKTLWLLAASATMALPQMADAARPWMLPSETMFAGSGNEWVTVDAAISSDLYYFDHPGQDWQPIATAPDGSAAQVENRAIGKLRQTFDLGIKTKGTYKIAIVNEMLMGSYMLNGERKMLPRGTTAATLATAVPQGATDVQTATARTRIETFVTAGEPDRKVFTTTGKGLEMVPVTHPNDLAVGEAATFQFLLNGKPAAGLDVVAIPGGIRYRSDLKQMDAKTDAEGKVSFTWPEAGMYWVSISSGGRRGPGGEGPGAGGPGGAPGAGRPQGQPQGEGAPRPPMGPPQDRATYAMTVEVQG</sequence>
<reference evidence="3 4" key="1">
    <citation type="journal article" date="2012" name="J. Bacteriol.">
        <title>Genome sequence of Sphingobium indicum B90A, a hexachlorocyclohexane-degrading bacterium.</title>
        <authorList>
            <person name="Anand S."/>
            <person name="Sangwan N."/>
            <person name="Lata P."/>
            <person name="Kaur J."/>
            <person name="Dua A."/>
            <person name="Singh A.K."/>
            <person name="Verma M."/>
            <person name="Kaur J."/>
            <person name="Khurana J.P."/>
            <person name="Khurana P."/>
            <person name="Mathur S."/>
            <person name="Lal R."/>
        </authorList>
    </citation>
    <scope>NUCLEOTIDE SEQUENCE [LARGE SCALE GENOMIC DNA]</scope>
    <source>
        <strain evidence="4">DSM 16412 / CCM 7286 / MTCC 6364 / B90A</strain>
    </source>
</reference>
<feature type="compositionally biased region" description="Gly residues" evidence="1">
    <location>
        <begin position="250"/>
        <end position="269"/>
    </location>
</feature>
<evidence type="ECO:0000313" key="3">
    <source>
        <dbReference type="EMBL" id="APL94727.1"/>
    </source>
</evidence>
<accession>A0A1L5BPN6</accession>
<evidence type="ECO:0000313" key="4">
    <source>
        <dbReference type="Proteomes" id="UP000004550"/>
    </source>
</evidence>
<dbReference type="RefSeq" id="WP_007687772.1">
    <property type="nucleotide sequence ID" value="NZ_CP013070.1"/>
</dbReference>
<evidence type="ECO:0000256" key="2">
    <source>
        <dbReference type="SAM" id="SignalP"/>
    </source>
</evidence>
<feature type="signal peptide" evidence="2">
    <location>
        <begin position="1"/>
        <end position="25"/>
    </location>
</feature>
<dbReference type="KEGG" id="sinb:SIDU_09510"/>
<dbReference type="AlphaFoldDB" id="A0A1L5BPN6"/>